<feature type="domain" description="SUF system FeS cluster assembly SufBD N-terminal" evidence="3">
    <location>
        <begin position="13"/>
        <end position="176"/>
    </location>
</feature>
<comment type="similarity">
    <text evidence="1">Belongs to the iron-sulfur cluster assembly SufBD family.</text>
</comment>
<evidence type="ECO:0000313" key="5">
    <source>
        <dbReference type="Proteomes" id="UP000183924"/>
    </source>
</evidence>
<dbReference type="InterPro" id="IPR000825">
    <property type="entry name" value="SUF_FeS_clus_asmbl_SufBD_core"/>
</dbReference>
<dbReference type="InterPro" id="IPR011542">
    <property type="entry name" value="SUF_FeS_clus_asmbl_SufD"/>
</dbReference>
<accession>A0A1J8NIX9</accession>
<dbReference type="EMBL" id="LUKY01000032">
    <property type="protein sequence ID" value="OIZ95120.1"/>
    <property type="molecule type" value="Genomic_DNA"/>
</dbReference>
<evidence type="ECO:0000259" key="3">
    <source>
        <dbReference type="Pfam" id="PF19295"/>
    </source>
</evidence>
<dbReference type="InterPro" id="IPR037284">
    <property type="entry name" value="SUF_FeS_clus_asmbl_SufBD_sf"/>
</dbReference>
<evidence type="ECO:0000259" key="2">
    <source>
        <dbReference type="Pfam" id="PF01458"/>
    </source>
</evidence>
<dbReference type="PANTHER" id="PTHR43575">
    <property type="entry name" value="PROTEIN ABCI7, CHLOROPLASTIC"/>
    <property type="match status" value="1"/>
</dbReference>
<sequence>MLNPKKINDVNAITHYCREYQRVEKKLIGQDQDYLHRLRLAALEEFSTRGFPSKKQADWKYTSLTALRQTPYSLSAPTARNTVTATMLDPVSSEYRLVFVNGFFAAHLSTIASLANCKMTHLATLLKQPSERFNATWKPNETVEKNSFTHLNTAFIQDGAYIYLSANTRLSSPIEILFINTDETPHRFIPLRNIIIAEENSQATIIEKYIDMTPGNKANYFLNTVTECCLAAHSHIEHYKNITESKQAQHVGNLCVTQQQNSRFSAYSLALSGALIRSDVYVKLLAPHAYCQLKGLYYALDQQQVDHCTQIDHVSPQTRSEEFYKGIIDDQARAAFNGKLIVREGAIQSKAQQLNKNLLLSAQAEVNSKPQLEIFTDDIQCTHGASIGQLDKEALFYLRARGLTATAATDLLVKAFIQDIIEQMPLFNVSSLSRSINKYS</sequence>
<dbReference type="RefSeq" id="WP_071662381.1">
    <property type="nucleotide sequence ID" value="NZ_LUKY01000032.1"/>
</dbReference>
<dbReference type="AlphaFoldDB" id="A0A1J8NIX9"/>
<evidence type="ECO:0000313" key="4">
    <source>
        <dbReference type="EMBL" id="OIZ95120.1"/>
    </source>
</evidence>
<gene>
    <name evidence="4" type="ORF">A1D18_03210</name>
</gene>
<dbReference type="Pfam" id="PF19295">
    <property type="entry name" value="SufBD_N"/>
    <property type="match status" value="1"/>
</dbReference>
<dbReference type="STRING" id="1225476.A1D18_03210"/>
<dbReference type="GO" id="GO:0016226">
    <property type="term" value="P:iron-sulfur cluster assembly"/>
    <property type="evidence" value="ECO:0007669"/>
    <property type="project" value="InterPro"/>
</dbReference>
<evidence type="ECO:0008006" key="6">
    <source>
        <dbReference type="Google" id="ProtNLM"/>
    </source>
</evidence>
<proteinExistence type="inferred from homology"/>
<organism evidence="4 5">
    <name type="scientific">Candidatus Rickettsiella isopodorum</name>
    <dbReference type="NCBI Taxonomy" id="1225476"/>
    <lineage>
        <taxon>Bacteria</taxon>
        <taxon>Pseudomonadati</taxon>
        <taxon>Pseudomonadota</taxon>
        <taxon>Gammaproteobacteria</taxon>
        <taxon>Legionellales</taxon>
        <taxon>Coxiellaceae</taxon>
        <taxon>Rickettsiella</taxon>
    </lineage>
</organism>
<reference evidence="4 5" key="1">
    <citation type="submission" date="2016-03" db="EMBL/GenBank/DDBJ databases">
        <title>Comparative genomics of Rickettsiella.</title>
        <authorList>
            <person name="Chandler C."/>
            <person name="Wang Y."/>
        </authorList>
    </citation>
    <scope>NUCLEOTIDE SEQUENCE [LARGE SCALE GENOMIC DNA]</scope>
    <source>
        <strain evidence="4 5">RCFS May 2013</strain>
    </source>
</reference>
<dbReference type="Pfam" id="PF01458">
    <property type="entry name" value="SUFBD_core"/>
    <property type="match status" value="1"/>
</dbReference>
<dbReference type="Proteomes" id="UP000183924">
    <property type="component" value="Unassembled WGS sequence"/>
</dbReference>
<name>A0A1J8NIX9_9COXI</name>
<dbReference type="PANTHER" id="PTHR43575:SF1">
    <property type="entry name" value="PROTEIN ABCI7, CHLOROPLASTIC"/>
    <property type="match status" value="1"/>
</dbReference>
<dbReference type="InterPro" id="IPR055346">
    <property type="entry name" value="Fe-S_cluster_assembly_SufBD"/>
</dbReference>
<protein>
    <recommendedName>
        <fullName evidence="6">Fe-S cluster assembly protein SufD</fullName>
    </recommendedName>
</protein>
<dbReference type="OrthoDB" id="9768262at2"/>
<comment type="caution">
    <text evidence="4">The sequence shown here is derived from an EMBL/GenBank/DDBJ whole genome shotgun (WGS) entry which is preliminary data.</text>
</comment>
<evidence type="ECO:0000256" key="1">
    <source>
        <dbReference type="ARBA" id="ARBA00043967"/>
    </source>
</evidence>
<dbReference type="SUPFAM" id="SSF101960">
    <property type="entry name" value="Stabilizer of iron transporter SufD"/>
    <property type="match status" value="1"/>
</dbReference>
<dbReference type="InterPro" id="IPR045595">
    <property type="entry name" value="SufBD_N"/>
</dbReference>
<feature type="domain" description="SUF system FeS cluster assembly SufBD core" evidence="2">
    <location>
        <begin position="187"/>
        <end position="416"/>
    </location>
</feature>
<keyword evidence="5" id="KW-1185">Reference proteome</keyword>
<dbReference type="NCBIfam" id="TIGR01981">
    <property type="entry name" value="sufD"/>
    <property type="match status" value="1"/>
</dbReference>